<accession>A0A316A3F5</accession>
<dbReference type="Gene3D" id="1.10.150.130">
    <property type="match status" value="1"/>
</dbReference>
<dbReference type="PANTHER" id="PTHR30349">
    <property type="entry name" value="PHAGE INTEGRASE-RELATED"/>
    <property type="match status" value="1"/>
</dbReference>
<evidence type="ECO:0000256" key="3">
    <source>
        <dbReference type="ARBA" id="ARBA00023172"/>
    </source>
</evidence>
<dbReference type="GO" id="GO:0015074">
    <property type="term" value="P:DNA integration"/>
    <property type="evidence" value="ECO:0007669"/>
    <property type="project" value="UniProtKB-KW"/>
</dbReference>
<dbReference type="EMBL" id="QGDQ01000020">
    <property type="protein sequence ID" value="PWJ51818.1"/>
    <property type="molecule type" value="Genomic_DNA"/>
</dbReference>
<comment type="caution">
    <text evidence="7">The sequence shown here is derived from an EMBL/GenBank/DDBJ whole genome shotgun (WGS) entry which is preliminary data.</text>
</comment>
<dbReference type="PROSITE" id="PS51898">
    <property type="entry name" value="TYR_RECOMBINASE"/>
    <property type="match status" value="1"/>
</dbReference>
<dbReference type="InterPro" id="IPR010998">
    <property type="entry name" value="Integrase_recombinase_N"/>
</dbReference>
<evidence type="ECO:0000259" key="6">
    <source>
        <dbReference type="PROSITE" id="PS51900"/>
    </source>
</evidence>
<dbReference type="AlphaFoldDB" id="A0A316A3F5"/>
<dbReference type="InterPro" id="IPR002104">
    <property type="entry name" value="Integrase_catalytic"/>
</dbReference>
<evidence type="ECO:0000256" key="1">
    <source>
        <dbReference type="ARBA" id="ARBA00008857"/>
    </source>
</evidence>
<dbReference type="PANTHER" id="PTHR30349:SF64">
    <property type="entry name" value="PROPHAGE INTEGRASE INTD-RELATED"/>
    <property type="match status" value="1"/>
</dbReference>
<dbReference type="Gene3D" id="1.10.443.10">
    <property type="entry name" value="Intergrase catalytic core"/>
    <property type="match status" value="1"/>
</dbReference>
<sequence length="386" mass="42952">MRLGWGSEMAHVREVARSGKPAYEVRWRDGAKFRQRTFPARRDAERFALRVEASLGSGAPTDAYVKRGKTVAEVVEASVAASAYKLKPRTVASYRQVYDNHVLPAFGTRRIATVTSADVETWVGNLRASGLSAATVRNVFVALNKVMRYAVRHRYIAANPCAGTDLPRARHDETFEARFLSPAEVERLAAALDDAHPYGLLVRFAAYTGLRAGEVAGLRVRDVNLLRREVSVRRTMQRVRGGWVEGSPKSARSTRTVPLLRDDLLHDLATYLGEHPARSNPDAPLWPGRAVGSHAVDWERPFDHQSFYRWYFRPAAARVGVGAVRFHDLRHTAASIWLAAGVEIYKVSRWLGHANISTTDSIYAHLYATDYSADAARLATFVRGLG</sequence>
<comment type="similarity">
    <text evidence="1">Belongs to the 'phage' integrase family.</text>
</comment>
<dbReference type="InterPro" id="IPR050090">
    <property type="entry name" value="Tyrosine_recombinase_XerCD"/>
</dbReference>
<dbReference type="OrthoDB" id="148546at2"/>
<evidence type="ECO:0000313" key="7">
    <source>
        <dbReference type="EMBL" id="PWJ51818.1"/>
    </source>
</evidence>
<keyword evidence="8" id="KW-1185">Reference proteome</keyword>
<dbReference type="Pfam" id="PF00589">
    <property type="entry name" value="Phage_integrase"/>
    <property type="match status" value="1"/>
</dbReference>
<dbReference type="InterPro" id="IPR011010">
    <property type="entry name" value="DNA_brk_join_enz"/>
</dbReference>
<keyword evidence="2 4" id="KW-0238">DNA-binding</keyword>
<dbReference type="InterPro" id="IPR053876">
    <property type="entry name" value="Phage_int_M"/>
</dbReference>
<feature type="domain" description="Core-binding (CB)" evidence="6">
    <location>
        <begin position="69"/>
        <end position="151"/>
    </location>
</feature>
<dbReference type="InterPro" id="IPR013762">
    <property type="entry name" value="Integrase-like_cat_sf"/>
</dbReference>
<dbReference type="SUPFAM" id="SSF56349">
    <property type="entry name" value="DNA breaking-rejoining enzymes"/>
    <property type="match status" value="1"/>
</dbReference>
<evidence type="ECO:0000256" key="4">
    <source>
        <dbReference type="PROSITE-ProRule" id="PRU01248"/>
    </source>
</evidence>
<keyword evidence="3" id="KW-0233">DNA recombination</keyword>
<dbReference type="PROSITE" id="PS51900">
    <property type="entry name" value="CB"/>
    <property type="match status" value="1"/>
</dbReference>
<dbReference type="Proteomes" id="UP000245469">
    <property type="component" value="Unassembled WGS sequence"/>
</dbReference>
<gene>
    <name evidence="7" type="ORF">BXY45_12097</name>
</gene>
<dbReference type="GO" id="GO:0006310">
    <property type="term" value="P:DNA recombination"/>
    <property type="evidence" value="ECO:0007669"/>
    <property type="project" value="UniProtKB-KW"/>
</dbReference>
<evidence type="ECO:0000259" key="5">
    <source>
        <dbReference type="PROSITE" id="PS51898"/>
    </source>
</evidence>
<dbReference type="GO" id="GO:0003677">
    <property type="term" value="F:DNA binding"/>
    <property type="evidence" value="ECO:0007669"/>
    <property type="project" value="UniProtKB-UniRule"/>
</dbReference>
<proteinExistence type="inferred from homology"/>
<dbReference type="InterPro" id="IPR044068">
    <property type="entry name" value="CB"/>
</dbReference>
<protein>
    <submittedName>
        <fullName evidence="7">Site-specific recombinase XerD</fullName>
    </submittedName>
</protein>
<dbReference type="Pfam" id="PF22022">
    <property type="entry name" value="Phage_int_M"/>
    <property type="match status" value="1"/>
</dbReference>
<evidence type="ECO:0000313" key="8">
    <source>
        <dbReference type="Proteomes" id="UP000245469"/>
    </source>
</evidence>
<name>A0A316A3F5_9ACTN</name>
<dbReference type="CDD" id="cd01189">
    <property type="entry name" value="INT_ICEBs1_C_like"/>
    <property type="match status" value="1"/>
</dbReference>
<evidence type="ECO:0000256" key="2">
    <source>
        <dbReference type="ARBA" id="ARBA00023125"/>
    </source>
</evidence>
<reference evidence="7 8" key="1">
    <citation type="submission" date="2018-03" db="EMBL/GenBank/DDBJ databases">
        <title>Genomic Encyclopedia of Archaeal and Bacterial Type Strains, Phase II (KMG-II): from individual species to whole genera.</title>
        <authorList>
            <person name="Goeker M."/>
        </authorList>
    </citation>
    <scope>NUCLEOTIDE SEQUENCE [LARGE SCALE GENOMIC DNA]</scope>
    <source>
        <strain evidence="7 8">DSM 44889</strain>
    </source>
</reference>
<feature type="domain" description="Tyr recombinase" evidence="5">
    <location>
        <begin position="175"/>
        <end position="377"/>
    </location>
</feature>
<organism evidence="7 8">
    <name type="scientific">Quadrisphaera granulorum</name>
    <dbReference type="NCBI Taxonomy" id="317664"/>
    <lineage>
        <taxon>Bacteria</taxon>
        <taxon>Bacillati</taxon>
        <taxon>Actinomycetota</taxon>
        <taxon>Actinomycetes</taxon>
        <taxon>Kineosporiales</taxon>
        <taxon>Kineosporiaceae</taxon>
        <taxon>Quadrisphaera</taxon>
    </lineage>
</organism>